<evidence type="ECO:0000259" key="3">
    <source>
        <dbReference type="PROSITE" id="PS51910"/>
    </source>
</evidence>
<gene>
    <name evidence="4" type="ORF">CWS20_10380</name>
</gene>
<dbReference type="GO" id="GO:0070492">
    <property type="term" value="F:oligosaccharide binding"/>
    <property type="evidence" value="ECO:0007669"/>
    <property type="project" value="TreeGrafter"/>
</dbReference>
<dbReference type="InterPro" id="IPR018392">
    <property type="entry name" value="LysM"/>
</dbReference>
<feature type="domain" description="LysM" evidence="2">
    <location>
        <begin position="54"/>
        <end position="98"/>
    </location>
</feature>
<dbReference type="SMART" id="SM00636">
    <property type="entry name" value="Glyco_18"/>
    <property type="match status" value="1"/>
</dbReference>
<evidence type="ECO:0000256" key="1">
    <source>
        <dbReference type="ARBA" id="ARBA00023295"/>
    </source>
</evidence>
<dbReference type="InterPro" id="IPR036779">
    <property type="entry name" value="LysM_dom_sf"/>
</dbReference>
<dbReference type="Gene3D" id="3.10.50.10">
    <property type="match status" value="1"/>
</dbReference>
<keyword evidence="5" id="KW-1185">Reference proteome</keyword>
<dbReference type="InterPro" id="IPR011583">
    <property type="entry name" value="Chitinase_II/V-like_cat"/>
</dbReference>
<dbReference type="GO" id="GO:0016798">
    <property type="term" value="F:hydrolase activity, acting on glycosyl bonds"/>
    <property type="evidence" value="ECO:0007669"/>
    <property type="project" value="UniProtKB-KW"/>
</dbReference>
<dbReference type="PANTHER" id="PTHR46066">
    <property type="entry name" value="CHITINASE DOMAIN-CONTAINING PROTEIN 1 FAMILY MEMBER"/>
    <property type="match status" value="1"/>
</dbReference>
<protein>
    <submittedName>
        <fullName evidence="4">Chitinase</fullName>
    </submittedName>
</protein>
<dbReference type="PROSITE" id="PS51782">
    <property type="entry name" value="LYSM"/>
    <property type="match status" value="2"/>
</dbReference>
<dbReference type="SUPFAM" id="SSF54106">
    <property type="entry name" value="LysM domain"/>
    <property type="match status" value="2"/>
</dbReference>
<name>A0A2N0ZI30_9BACI</name>
<sequence length="424" mass="48031">MSIHVVKPGETLWTISNLYNTTIESIAEVNGLQQAADIVPGLALYIPDKSSLPRSYRIKPGDSLWSIAENFDTNVNEIIVMNPGLRQSNLTINQIILVPSTIPPSIETLGFAFPASNEMMINYIKEVSNQLTYLAIVAYTFNENGVVLLAGGDDIPLVTASREQNVVPLLMIRNFVDDEFNSELAGTILADEVKRIQLANSITTVVNEKEYGGVSIDFEFIPPTQRQNFILFLRELKRRLGTKILHVNVHAKTEENLTNRITGGYDYAAIGREADIVAVMTIDYGYPTGPPNPVSPIWWMDEVIQYATSLIEPSKLQMALPLYGYEWWGEQNQTKGHSNLAAQNLAITKKETIYYDAEEAAPWFAFMVENEQHIVWFDDIQSFQRKYQLMDSYQLLGTTLWHVGLAFPQNWSYLNDYFIIEKKQ</sequence>
<proteinExistence type="predicted"/>
<organism evidence="4 5">
    <name type="scientific">Cytobacillus horneckiae</name>
    <dbReference type="NCBI Taxonomy" id="549687"/>
    <lineage>
        <taxon>Bacteria</taxon>
        <taxon>Bacillati</taxon>
        <taxon>Bacillota</taxon>
        <taxon>Bacilli</taxon>
        <taxon>Bacillales</taxon>
        <taxon>Bacillaceae</taxon>
        <taxon>Cytobacillus</taxon>
    </lineage>
</organism>
<dbReference type="Pfam" id="PF01476">
    <property type="entry name" value="LysM"/>
    <property type="match status" value="2"/>
</dbReference>
<dbReference type="InterPro" id="IPR029070">
    <property type="entry name" value="Chitinase_insertion_sf"/>
</dbReference>
<dbReference type="PANTHER" id="PTHR46066:SF2">
    <property type="entry name" value="CHITINASE DOMAIN-CONTAINING PROTEIN 1"/>
    <property type="match status" value="1"/>
</dbReference>
<accession>A0A2N0ZI30</accession>
<feature type="domain" description="LysM" evidence="2">
    <location>
        <begin position="2"/>
        <end position="46"/>
    </location>
</feature>
<dbReference type="GO" id="GO:0005975">
    <property type="term" value="P:carbohydrate metabolic process"/>
    <property type="evidence" value="ECO:0007669"/>
    <property type="project" value="InterPro"/>
</dbReference>
<dbReference type="Pfam" id="PF00704">
    <property type="entry name" value="Glyco_hydro_18"/>
    <property type="match status" value="1"/>
</dbReference>
<reference evidence="4 5" key="1">
    <citation type="journal article" date="2010" name="Int. J. Syst. Evol. Microbiol.">
        <title>Bacillus horneckiae sp. nov., isolated from a spacecraft-assembly clean room.</title>
        <authorList>
            <person name="Vaishampayan P."/>
            <person name="Probst A."/>
            <person name="Krishnamurthi S."/>
            <person name="Ghosh S."/>
            <person name="Osman S."/>
            <person name="McDowall A."/>
            <person name="Ruckmani A."/>
            <person name="Mayilraj S."/>
            <person name="Venkateswaran K."/>
        </authorList>
    </citation>
    <scope>NUCLEOTIDE SEQUENCE [LARGE SCALE GENOMIC DNA]</scope>
    <source>
        <strain evidence="5">1PO1SC</strain>
    </source>
</reference>
<dbReference type="Gene3D" id="3.20.20.80">
    <property type="entry name" value="Glycosidases"/>
    <property type="match status" value="1"/>
</dbReference>
<dbReference type="CDD" id="cd00118">
    <property type="entry name" value="LysM"/>
    <property type="match status" value="2"/>
</dbReference>
<dbReference type="Proteomes" id="UP000233343">
    <property type="component" value="Unassembled WGS sequence"/>
</dbReference>
<dbReference type="GO" id="GO:0008061">
    <property type="term" value="F:chitin binding"/>
    <property type="evidence" value="ECO:0007669"/>
    <property type="project" value="InterPro"/>
</dbReference>
<dbReference type="InterPro" id="IPR001223">
    <property type="entry name" value="Glyco_hydro18_cat"/>
</dbReference>
<evidence type="ECO:0000313" key="4">
    <source>
        <dbReference type="EMBL" id="PKG29158.1"/>
    </source>
</evidence>
<evidence type="ECO:0000259" key="2">
    <source>
        <dbReference type="PROSITE" id="PS51782"/>
    </source>
</evidence>
<dbReference type="Gene3D" id="3.10.350.10">
    <property type="entry name" value="LysM domain"/>
    <property type="match status" value="2"/>
</dbReference>
<keyword evidence="1" id="KW-0326">Glycosidase</keyword>
<dbReference type="EMBL" id="PISD01000019">
    <property type="protein sequence ID" value="PKG29158.1"/>
    <property type="molecule type" value="Genomic_DNA"/>
</dbReference>
<dbReference type="PROSITE" id="PS51910">
    <property type="entry name" value="GH18_2"/>
    <property type="match status" value="1"/>
</dbReference>
<keyword evidence="1" id="KW-0378">Hydrolase</keyword>
<dbReference type="InterPro" id="IPR017853">
    <property type="entry name" value="GH"/>
</dbReference>
<dbReference type="SUPFAM" id="SSF51445">
    <property type="entry name" value="(Trans)glycosidases"/>
    <property type="match status" value="1"/>
</dbReference>
<dbReference type="GO" id="GO:0012505">
    <property type="term" value="C:endomembrane system"/>
    <property type="evidence" value="ECO:0007669"/>
    <property type="project" value="TreeGrafter"/>
</dbReference>
<dbReference type="SMART" id="SM00257">
    <property type="entry name" value="LysM"/>
    <property type="match status" value="2"/>
</dbReference>
<evidence type="ECO:0000313" key="5">
    <source>
        <dbReference type="Proteomes" id="UP000233343"/>
    </source>
</evidence>
<dbReference type="AlphaFoldDB" id="A0A2N0ZI30"/>
<feature type="domain" description="GH18" evidence="3">
    <location>
        <begin position="106"/>
        <end position="424"/>
    </location>
</feature>
<comment type="caution">
    <text evidence="4">The sequence shown here is derived from an EMBL/GenBank/DDBJ whole genome shotgun (WGS) entry which is preliminary data.</text>
</comment>
<dbReference type="RefSeq" id="WP_066198556.1">
    <property type="nucleotide sequence ID" value="NZ_JAMAUX010000002.1"/>
</dbReference>